<keyword evidence="1" id="KW-1133">Transmembrane helix</keyword>
<dbReference type="GeneID" id="5054629"/>
<reference evidence="2 3" key="1">
    <citation type="journal article" date="2020" name="Nat. Commun.">
        <title>The structures of two archaeal type IV pili illuminate evolutionary relationships.</title>
        <authorList>
            <person name="Wang F."/>
            <person name="Baquero D.P."/>
            <person name="Su Z."/>
            <person name="Beltran L.C."/>
            <person name="Prangishvili D."/>
            <person name="Krupovic M."/>
            <person name="Egelman E.H."/>
        </authorList>
    </citation>
    <scope>NUCLEOTIDE SEQUENCE [LARGE SCALE GENOMIC DNA]</scope>
    <source>
        <strain evidence="2 3">2GA</strain>
    </source>
</reference>
<keyword evidence="3" id="KW-1185">Reference proteome</keyword>
<evidence type="ECO:0000313" key="2">
    <source>
        <dbReference type="EMBL" id="NYR15024.1"/>
    </source>
</evidence>
<dbReference type="RefSeq" id="WP_011899914.1">
    <property type="nucleotide sequence ID" value="NZ_JAAVJF010000001.1"/>
</dbReference>
<evidence type="ECO:0000313" key="3">
    <source>
        <dbReference type="Proteomes" id="UP000554766"/>
    </source>
</evidence>
<name>A0A7L4P8T2_9CREN</name>
<dbReference type="EMBL" id="JAAVJF010000001">
    <property type="protein sequence ID" value="NYR15024.1"/>
    <property type="molecule type" value="Genomic_DNA"/>
</dbReference>
<protein>
    <submittedName>
        <fullName evidence="2">Uncharacterized protein</fullName>
    </submittedName>
</protein>
<accession>A0A7L4P8T2</accession>
<evidence type="ECO:0000256" key="1">
    <source>
        <dbReference type="SAM" id="Phobius"/>
    </source>
</evidence>
<feature type="transmembrane region" description="Helical" evidence="1">
    <location>
        <begin position="102"/>
        <end position="124"/>
    </location>
</feature>
<keyword evidence="1" id="KW-0472">Membrane</keyword>
<proteinExistence type="predicted"/>
<sequence length="182" mass="20407">MDSCRTLPLYATGILLILFFPLYYLGNASSIIAPLGYSLAYFSVYRPRLLVIWPFAIAYVVVVVLYLLNVHIVLWSATTATAAAYGLAALVGSGVCRLISLAVFWVVEQLAAIAVSLPLSLLGYTFGAPLPHFWEYPLYIAVYWLIYQTHGRAVNWCQRQIEKPELTCKWDSDKTEDIGVYD</sequence>
<comment type="caution">
    <text evidence="2">The sequence shown here is derived from an EMBL/GenBank/DDBJ whole genome shotgun (WGS) entry which is preliminary data.</text>
</comment>
<organism evidence="2 3">
    <name type="scientific">Pyrobaculum arsenaticum</name>
    <dbReference type="NCBI Taxonomy" id="121277"/>
    <lineage>
        <taxon>Archaea</taxon>
        <taxon>Thermoproteota</taxon>
        <taxon>Thermoprotei</taxon>
        <taxon>Thermoproteales</taxon>
        <taxon>Thermoproteaceae</taxon>
        <taxon>Pyrobaculum</taxon>
    </lineage>
</organism>
<feature type="transmembrane region" description="Helical" evidence="1">
    <location>
        <begin position="12"/>
        <end position="37"/>
    </location>
</feature>
<dbReference type="Proteomes" id="UP000554766">
    <property type="component" value="Unassembled WGS sequence"/>
</dbReference>
<gene>
    <name evidence="2" type="ORF">HC235_03445</name>
</gene>
<keyword evidence="1" id="KW-0812">Transmembrane</keyword>
<feature type="transmembrane region" description="Helical" evidence="1">
    <location>
        <begin position="49"/>
        <end position="68"/>
    </location>
</feature>
<dbReference type="AlphaFoldDB" id="A0A7L4P8T2"/>